<dbReference type="EMBL" id="NHOA01000054">
    <property type="protein sequence ID" value="PHQ39066.1"/>
    <property type="molecule type" value="Genomic_DNA"/>
</dbReference>
<reference evidence="2 3" key="1">
    <citation type="journal article" date="2014" name="Front. Microbiol.">
        <title>Population and genomic analysis of the genus Halorubrum.</title>
        <authorList>
            <person name="Fullmer M.S."/>
            <person name="Soucy S.M."/>
            <person name="Swithers K.S."/>
            <person name="Makkay A.M."/>
            <person name="Wheeler R."/>
            <person name="Ventosa A."/>
            <person name="Gogarten J.P."/>
            <person name="Papke R.T."/>
        </authorList>
    </citation>
    <scope>NUCLEOTIDE SEQUENCE [LARGE SCALE GENOMIC DNA]</scope>
    <source>
        <strain evidence="2 3">C49</strain>
    </source>
</reference>
<feature type="transmembrane region" description="Helical" evidence="1">
    <location>
        <begin position="73"/>
        <end position="94"/>
    </location>
</feature>
<keyword evidence="1" id="KW-0472">Membrane</keyword>
<proteinExistence type="predicted"/>
<evidence type="ECO:0000256" key="1">
    <source>
        <dbReference type="SAM" id="Phobius"/>
    </source>
</evidence>
<sequence length="101" mass="11147">MVCMSTPIKTETQTQSASKRDVGSGDTAVWRVLEAITGALAAVTIFALSLPIFVELVSPFYPLLSTDVFVSMYPMGLLFVLLFMWLFFWAATAISREWASS</sequence>
<dbReference type="Proteomes" id="UP000222824">
    <property type="component" value="Unassembled WGS sequence"/>
</dbReference>
<keyword evidence="3" id="KW-1185">Reference proteome</keyword>
<organism evidence="2 3">
    <name type="scientific">Halorubrum persicum</name>
    <dbReference type="NCBI Taxonomy" id="1383844"/>
    <lineage>
        <taxon>Archaea</taxon>
        <taxon>Methanobacteriati</taxon>
        <taxon>Methanobacteriota</taxon>
        <taxon>Stenosarchaea group</taxon>
        <taxon>Halobacteria</taxon>
        <taxon>Halobacteriales</taxon>
        <taxon>Haloferacaceae</taxon>
        <taxon>Halorubrum</taxon>
    </lineage>
</organism>
<comment type="caution">
    <text evidence="2">The sequence shown here is derived from an EMBL/GenBank/DDBJ whole genome shotgun (WGS) entry which is preliminary data.</text>
</comment>
<protein>
    <submittedName>
        <fullName evidence="2">Uncharacterized protein</fullName>
    </submittedName>
</protein>
<evidence type="ECO:0000313" key="3">
    <source>
        <dbReference type="Proteomes" id="UP000222824"/>
    </source>
</evidence>
<name>A0A2G1WJB4_9EURY</name>
<keyword evidence="1" id="KW-1133">Transmembrane helix</keyword>
<dbReference type="AlphaFoldDB" id="A0A2G1WJB4"/>
<gene>
    <name evidence="2" type="ORF">DJ69_08250</name>
</gene>
<keyword evidence="1" id="KW-0812">Transmembrane</keyword>
<accession>A0A2G1WJB4</accession>
<evidence type="ECO:0000313" key="2">
    <source>
        <dbReference type="EMBL" id="PHQ39066.1"/>
    </source>
</evidence>
<feature type="transmembrane region" description="Helical" evidence="1">
    <location>
        <begin position="28"/>
        <end position="53"/>
    </location>
</feature>